<dbReference type="RefSeq" id="WP_154238348.1">
    <property type="nucleotide sequence ID" value="NZ_CALJPI010000243.1"/>
</dbReference>
<dbReference type="PANTHER" id="PTHR42756:SF1">
    <property type="entry name" value="TRANSCRIPTIONAL REPRESSOR OF EMRAB OPERON"/>
    <property type="match status" value="1"/>
</dbReference>
<dbReference type="InterPro" id="IPR036390">
    <property type="entry name" value="WH_DNA-bd_sf"/>
</dbReference>
<dbReference type="PANTHER" id="PTHR42756">
    <property type="entry name" value="TRANSCRIPTIONAL REGULATOR, MARR"/>
    <property type="match status" value="1"/>
</dbReference>
<organism evidence="5 7">
    <name type="scientific">Holdemania massiliensis</name>
    <dbReference type="NCBI Taxonomy" id="1468449"/>
    <lineage>
        <taxon>Bacteria</taxon>
        <taxon>Bacillati</taxon>
        <taxon>Bacillota</taxon>
        <taxon>Erysipelotrichia</taxon>
        <taxon>Erysipelotrichales</taxon>
        <taxon>Erysipelotrichaceae</taxon>
        <taxon>Holdemania</taxon>
    </lineage>
</organism>
<evidence type="ECO:0000256" key="1">
    <source>
        <dbReference type="ARBA" id="ARBA00023015"/>
    </source>
</evidence>
<evidence type="ECO:0000313" key="5">
    <source>
        <dbReference type="EMBL" id="MSA88933.1"/>
    </source>
</evidence>
<dbReference type="Proteomes" id="UP000433575">
    <property type="component" value="Unassembled WGS sequence"/>
</dbReference>
<keyword evidence="8" id="KW-1185">Reference proteome</keyword>
<feature type="domain" description="HTH marR-type" evidence="4">
    <location>
        <begin position="2"/>
        <end position="134"/>
    </location>
</feature>
<gene>
    <name evidence="6" type="ORF">GKD88_05030</name>
    <name evidence="5" type="ORF">GKE08_06300</name>
</gene>
<dbReference type="Proteomes" id="UP000480929">
    <property type="component" value="Unassembled WGS sequence"/>
</dbReference>
<keyword evidence="2" id="KW-0238">DNA-binding</keyword>
<comment type="caution">
    <text evidence="5">The sequence shown here is derived from an EMBL/GenBank/DDBJ whole genome shotgun (WGS) entry which is preliminary data.</text>
</comment>
<proteinExistence type="predicted"/>
<dbReference type="OrthoDB" id="2389730at2"/>
<dbReference type="GO" id="GO:0003677">
    <property type="term" value="F:DNA binding"/>
    <property type="evidence" value="ECO:0007669"/>
    <property type="project" value="UniProtKB-KW"/>
</dbReference>
<dbReference type="EMBL" id="WKPI01000005">
    <property type="protein sequence ID" value="MSC32480.1"/>
    <property type="molecule type" value="Genomic_DNA"/>
</dbReference>
<accession>A0A6N7S4W5</accession>
<protein>
    <submittedName>
        <fullName evidence="5">MarR family transcriptional regulator</fullName>
    </submittedName>
</protein>
<dbReference type="Gene3D" id="1.10.10.10">
    <property type="entry name" value="Winged helix-like DNA-binding domain superfamily/Winged helix DNA-binding domain"/>
    <property type="match status" value="1"/>
</dbReference>
<dbReference type="SMART" id="SM00347">
    <property type="entry name" value="HTH_MARR"/>
    <property type="match status" value="1"/>
</dbReference>
<dbReference type="InterPro" id="IPR000835">
    <property type="entry name" value="HTH_MarR-typ"/>
</dbReference>
<dbReference type="Pfam" id="PF12802">
    <property type="entry name" value="MarR_2"/>
    <property type="match status" value="1"/>
</dbReference>
<dbReference type="GO" id="GO:0003700">
    <property type="term" value="F:DNA-binding transcription factor activity"/>
    <property type="evidence" value="ECO:0007669"/>
    <property type="project" value="InterPro"/>
</dbReference>
<reference evidence="7 8" key="1">
    <citation type="journal article" date="2019" name="Nat. Med.">
        <title>A library of human gut bacterial isolates paired with longitudinal multiomics data enables mechanistic microbiome research.</title>
        <authorList>
            <person name="Poyet M."/>
            <person name="Groussin M."/>
            <person name="Gibbons S.M."/>
            <person name="Avila-Pacheco J."/>
            <person name="Jiang X."/>
            <person name="Kearney S.M."/>
            <person name="Perrotta A.R."/>
            <person name="Berdy B."/>
            <person name="Zhao S."/>
            <person name="Lieberman T.D."/>
            <person name="Swanson P.K."/>
            <person name="Smith M."/>
            <person name="Roesemann S."/>
            <person name="Alexander J.E."/>
            <person name="Rich S.A."/>
            <person name="Livny J."/>
            <person name="Vlamakis H."/>
            <person name="Clish C."/>
            <person name="Bullock K."/>
            <person name="Deik A."/>
            <person name="Scott J."/>
            <person name="Pierce K.A."/>
            <person name="Xavier R.J."/>
            <person name="Alm E.J."/>
        </authorList>
    </citation>
    <scope>NUCLEOTIDE SEQUENCE [LARGE SCALE GENOMIC DNA]</scope>
    <source>
        <strain evidence="5 7">BIOML-A4</strain>
        <strain evidence="6 8">BIOML-A5</strain>
    </source>
</reference>
<evidence type="ECO:0000259" key="4">
    <source>
        <dbReference type="PROSITE" id="PS50995"/>
    </source>
</evidence>
<evidence type="ECO:0000313" key="7">
    <source>
        <dbReference type="Proteomes" id="UP000433575"/>
    </source>
</evidence>
<evidence type="ECO:0000256" key="2">
    <source>
        <dbReference type="ARBA" id="ARBA00023125"/>
    </source>
</evidence>
<sequence>MKDKTARQITKIAREVSKFTTRTLKTEGIGAAELDFIHVVRKNPGITQAGVRSVLGIDKGACARRAANLELKGYLIRTPSPQDKRAQCLTATAKADLLKQSKAAIEAEVYAWLLEEFNEHEADLFAALLNRLYLRSKAESQANFTHLSERLRQKQGQ</sequence>
<evidence type="ECO:0000256" key="3">
    <source>
        <dbReference type="ARBA" id="ARBA00023163"/>
    </source>
</evidence>
<evidence type="ECO:0000313" key="8">
    <source>
        <dbReference type="Proteomes" id="UP000480929"/>
    </source>
</evidence>
<evidence type="ECO:0000313" key="6">
    <source>
        <dbReference type="EMBL" id="MSC32480.1"/>
    </source>
</evidence>
<dbReference type="SUPFAM" id="SSF46785">
    <property type="entry name" value="Winged helix' DNA-binding domain"/>
    <property type="match status" value="1"/>
</dbReference>
<keyword evidence="3" id="KW-0804">Transcription</keyword>
<dbReference type="EMBL" id="WKPJ01000006">
    <property type="protein sequence ID" value="MSA88933.1"/>
    <property type="molecule type" value="Genomic_DNA"/>
</dbReference>
<dbReference type="PRINTS" id="PR00598">
    <property type="entry name" value="HTHMARR"/>
</dbReference>
<keyword evidence="1" id="KW-0805">Transcription regulation</keyword>
<dbReference type="AlphaFoldDB" id="A0A6N7S4W5"/>
<dbReference type="PROSITE" id="PS50995">
    <property type="entry name" value="HTH_MARR_2"/>
    <property type="match status" value="1"/>
</dbReference>
<dbReference type="InterPro" id="IPR036388">
    <property type="entry name" value="WH-like_DNA-bd_sf"/>
</dbReference>
<name>A0A6N7S4W5_9FIRM</name>